<evidence type="ECO:0000256" key="3">
    <source>
        <dbReference type="PROSITE-ProRule" id="PRU00284"/>
    </source>
</evidence>
<evidence type="ECO:0000256" key="4">
    <source>
        <dbReference type="SAM" id="Coils"/>
    </source>
</evidence>
<dbReference type="InterPro" id="IPR024478">
    <property type="entry name" value="HlyB_4HB_MCP"/>
</dbReference>
<gene>
    <name evidence="7" type="ORF">LMG32289_03783</name>
</gene>
<feature type="domain" description="Methyl-accepting transducer" evidence="5">
    <location>
        <begin position="268"/>
        <end position="497"/>
    </location>
</feature>
<dbReference type="EMBL" id="CAJZAG010000007">
    <property type="protein sequence ID" value="CAG9177342.1"/>
    <property type="molecule type" value="Genomic_DNA"/>
</dbReference>
<dbReference type="PANTHER" id="PTHR43531">
    <property type="entry name" value="PROTEIN ICFG"/>
    <property type="match status" value="1"/>
</dbReference>
<dbReference type="PROSITE" id="PS50111">
    <property type="entry name" value="CHEMOTAXIS_TRANSDUC_2"/>
    <property type="match status" value="1"/>
</dbReference>
<evidence type="ECO:0000313" key="8">
    <source>
        <dbReference type="Proteomes" id="UP000706525"/>
    </source>
</evidence>
<dbReference type="CDD" id="cd11386">
    <property type="entry name" value="MCP_signal"/>
    <property type="match status" value="1"/>
</dbReference>
<dbReference type="PANTHER" id="PTHR43531:SF14">
    <property type="entry name" value="METHYL-ACCEPTING CHEMOTAXIS PROTEIN I-RELATED"/>
    <property type="match status" value="1"/>
</dbReference>
<evidence type="ECO:0000256" key="1">
    <source>
        <dbReference type="ARBA" id="ARBA00022481"/>
    </source>
</evidence>
<proteinExistence type="inferred from homology"/>
<organism evidence="7 8">
    <name type="scientific">Cupriavidus pampae</name>
    <dbReference type="NCBI Taxonomy" id="659251"/>
    <lineage>
        <taxon>Bacteria</taxon>
        <taxon>Pseudomonadati</taxon>
        <taxon>Pseudomonadota</taxon>
        <taxon>Betaproteobacteria</taxon>
        <taxon>Burkholderiales</taxon>
        <taxon>Burkholderiaceae</taxon>
        <taxon>Cupriavidus</taxon>
    </lineage>
</organism>
<evidence type="ECO:0008006" key="9">
    <source>
        <dbReference type="Google" id="ProtNLM"/>
    </source>
</evidence>
<sequence>MTIVKRIVLTLVLIALVLSGVNACALWQIHRSQERLLYLQSKVLPSFKDLDAAKGAVADMRVFGYRHLVLSDPQAKAQLDKVIEGAVGRFDAALRDYEQNDIKDEADRKMLEADRAGMQAYRTALVPFYAASNANDIEAARQVLSPGGALDKGAAQLRQAINDHVDYNTKIAGMQVADNTEAYQWAVANVVGGSILAAIVAFVFGGLLCRVVRRGLDGMRASIEQVNDTLDLSVRAPVARMDEIGHAAHAFNELIGRIREAMTLVLQSTSSVSTASRQIASGNADLSSRTAQQAASLEETASSMTELTVTVRQNADHAREANTLALEANDVAEAGVTVVDRLVHTMEDLHGGSAKIAEITTLIEGIAFQTNILALNAAVEAARAGEQGRGFAVVAGEVRSLAQRSSAAAKEIKGLIDESVSSVREGSVQATQAGQTMNDVKRAIRRVNDLIGEIASASDEQSRGIEQVNEAINQMEGMTQENAALVEEAAAASHSLEEQAATLDGAVSAFRVEGGEGYRASAAPEAGSWQGRRLAIA</sequence>
<dbReference type="SUPFAM" id="SSF58104">
    <property type="entry name" value="Methyl-accepting chemotaxis protein (MCP) signaling domain"/>
    <property type="match status" value="1"/>
</dbReference>
<dbReference type="RefSeq" id="WP_290370897.1">
    <property type="nucleotide sequence ID" value="NZ_CAJZAG010000007.1"/>
</dbReference>
<dbReference type="Pfam" id="PF00015">
    <property type="entry name" value="MCPsignal"/>
    <property type="match status" value="1"/>
</dbReference>
<dbReference type="Gene3D" id="1.10.287.950">
    <property type="entry name" value="Methyl-accepting chemotaxis protein"/>
    <property type="match status" value="1"/>
</dbReference>
<dbReference type="InterPro" id="IPR051310">
    <property type="entry name" value="MCP_chemotaxis"/>
</dbReference>
<dbReference type="InterPro" id="IPR004089">
    <property type="entry name" value="MCPsignal_dom"/>
</dbReference>
<name>A0ABM8XBJ8_9BURK</name>
<dbReference type="CDD" id="cd06225">
    <property type="entry name" value="HAMP"/>
    <property type="match status" value="1"/>
</dbReference>
<evidence type="ECO:0000313" key="7">
    <source>
        <dbReference type="EMBL" id="CAG9177342.1"/>
    </source>
</evidence>
<dbReference type="SMART" id="SM00304">
    <property type="entry name" value="HAMP"/>
    <property type="match status" value="1"/>
</dbReference>
<dbReference type="Pfam" id="PF00672">
    <property type="entry name" value="HAMP"/>
    <property type="match status" value="1"/>
</dbReference>
<keyword evidence="1" id="KW-0488">Methylation</keyword>
<dbReference type="Pfam" id="PF12729">
    <property type="entry name" value="4HB_MCP_1"/>
    <property type="match status" value="1"/>
</dbReference>
<evidence type="ECO:0000259" key="6">
    <source>
        <dbReference type="PROSITE" id="PS50885"/>
    </source>
</evidence>
<dbReference type="InterPro" id="IPR003660">
    <property type="entry name" value="HAMP_dom"/>
</dbReference>
<feature type="coiled-coil region" evidence="4">
    <location>
        <begin position="440"/>
        <end position="488"/>
    </location>
</feature>
<dbReference type="InterPro" id="IPR004090">
    <property type="entry name" value="Chemotax_Me-accpt_rcpt"/>
</dbReference>
<dbReference type="SMART" id="SM00283">
    <property type="entry name" value="MA"/>
    <property type="match status" value="1"/>
</dbReference>
<protein>
    <recommendedName>
        <fullName evidence="9">HAMP domain-containing protein</fullName>
    </recommendedName>
</protein>
<keyword evidence="8" id="KW-1185">Reference proteome</keyword>
<comment type="similarity">
    <text evidence="2">Belongs to the methyl-accepting chemotaxis (MCP) protein family.</text>
</comment>
<dbReference type="PROSITE" id="PS50885">
    <property type="entry name" value="HAMP"/>
    <property type="match status" value="1"/>
</dbReference>
<evidence type="ECO:0000256" key="2">
    <source>
        <dbReference type="ARBA" id="ARBA00029447"/>
    </source>
</evidence>
<reference evidence="7 8" key="1">
    <citation type="submission" date="2021-08" db="EMBL/GenBank/DDBJ databases">
        <authorList>
            <person name="Peeters C."/>
        </authorList>
    </citation>
    <scope>NUCLEOTIDE SEQUENCE [LARGE SCALE GENOMIC DNA]</scope>
    <source>
        <strain evidence="7 8">LMG 32289</strain>
    </source>
</reference>
<dbReference type="PRINTS" id="PR00260">
    <property type="entry name" value="CHEMTRNSDUCR"/>
</dbReference>
<comment type="caution">
    <text evidence="7">The sequence shown here is derived from an EMBL/GenBank/DDBJ whole genome shotgun (WGS) entry which is preliminary data.</text>
</comment>
<evidence type="ECO:0000259" key="5">
    <source>
        <dbReference type="PROSITE" id="PS50111"/>
    </source>
</evidence>
<keyword evidence="3" id="KW-0807">Transducer</keyword>
<accession>A0ABM8XBJ8</accession>
<keyword evidence="4" id="KW-0175">Coiled coil</keyword>
<feature type="domain" description="HAMP" evidence="6">
    <location>
        <begin position="210"/>
        <end position="263"/>
    </location>
</feature>
<dbReference type="Proteomes" id="UP000706525">
    <property type="component" value="Unassembled WGS sequence"/>
</dbReference>